<dbReference type="GO" id="GO:0003700">
    <property type="term" value="F:DNA-binding transcription factor activity"/>
    <property type="evidence" value="ECO:0007669"/>
    <property type="project" value="InterPro"/>
</dbReference>
<accession>A0A0F6YHX6</accession>
<name>A0A0F6YHX6_9BACT</name>
<dbReference type="Pfam" id="PF20240">
    <property type="entry name" value="DUF6597"/>
    <property type="match status" value="1"/>
</dbReference>
<dbReference type="Proteomes" id="UP000034883">
    <property type="component" value="Chromosome"/>
</dbReference>
<keyword evidence="1" id="KW-0805">Transcription regulation</keyword>
<dbReference type="InterPro" id="IPR046532">
    <property type="entry name" value="DUF6597"/>
</dbReference>
<keyword evidence="6" id="KW-1185">Reference proteome</keyword>
<dbReference type="GO" id="GO:0043565">
    <property type="term" value="F:sequence-specific DNA binding"/>
    <property type="evidence" value="ECO:0007669"/>
    <property type="project" value="InterPro"/>
</dbReference>
<dbReference type="KEGG" id="samy:DB32_002394"/>
<protein>
    <submittedName>
        <fullName evidence="5">Transcriptional regulator, AraC family protein</fullName>
    </submittedName>
</protein>
<evidence type="ECO:0000313" key="5">
    <source>
        <dbReference type="EMBL" id="AKF05245.1"/>
    </source>
</evidence>
<evidence type="ECO:0000259" key="4">
    <source>
        <dbReference type="PROSITE" id="PS01124"/>
    </source>
</evidence>
<proteinExistence type="predicted"/>
<evidence type="ECO:0000256" key="2">
    <source>
        <dbReference type="ARBA" id="ARBA00023125"/>
    </source>
</evidence>
<dbReference type="STRING" id="927083.DB32_002394"/>
<dbReference type="EMBL" id="CP011125">
    <property type="protein sequence ID" value="AKF05245.1"/>
    <property type="molecule type" value="Genomic_DNA"/>
</dbReference>
<gene>
    <name evidence="5" type="ORF">DB32_002394</name>
</gene>
<dbReference type="InterPro" id="IPR050204">
    <property type="entry name" value="AraC_XylS_family_regulators"/>
</dbReference>
<sequence length="270" mass="30233">MRFVARKPSPALAPYVARLWCYESGALTHTRERIVPTGGMQLLVNLHEDELRWWDGAGLDRAHRMHGAGMQGIYDRPFAIDTIEQRAIAGVSFAPGGAWAFCGVPASALARDHVPLDALWARDGATLRERLLEAYARGEVLRELERVLLARLSIDRLGRDLDVHGAVRALHDGMTVRALTDALGSSEKRFVRAFVARVGVTPKRYARVLRFQRVLARVAELERVEWARIAAECGYYDQSHLVHEFRELSGLTPSAYVPRLPEEPNHVVLG</sequence>
<dbReference type="PANTHER" id="PTHR46796">
    <property type="entry name" value="HTH-TYPE TRANSCRIPTIONAL ACTIVATOR RHAS-RELATED"/>
    <property type="match status" value="1"/>
</dbReference>
<keyword evidence="3" id="KW-0804">Transcription</keyword>
<dbReference type="AlphaFoldDB" id="A0A0F6YHX6"/>
<dbReference type="SMART" id="SM00342">
    <property type="entry name" value="HTH_ARAC"/>
    <property type="match status" value="1"/>
</dbReference>
<feature type="domain" description="HTH araC/xylS-type" evidence="4">
    <location>
        <begin position="170"/>
        <end position="259"/>
    </location>
</feature>
<dbReference type="Pfam" id="PF12833">
    <property type="entry name" value="HTH_18"/>
    <property type="match status" value="1"/>
</dbReference>
<dbReference type="SUPFAM" id="SSF46689">
    <property type="entry name" value="Homeodomain-like"/>
    <property type="match status" value="1"/>
</dbReference>
<dbReference type="InterPro" id="IPR009057">
    <property type="entry name" value="Homeodomain-like_sf"/>
</dbReference>
<evidence type="ECO:0000256" key="3">
    <source>
        <dbReference type="ARBA" id="ARBA00023163"/>
    </source>
</evidence>
<keyword evidence="2" id="KW-0238">DNA-binding</keyword>
<dbReference type="PROSITE" id="PS01124">
    <property type="entry name" value="HTH_ARAC_FAMILY_2"/>
    <property type="match status" value="1"/>
</dbReference>
<evidence type="ECO:0000256" key="1">
    <source>
        <dbReference type="ARBA" id="ARBA00023015"/>
    </source>
</evidence>
<reference evidence="5 6" key="1">
    <citation type="submission" date="2015-03" db="EMBL/GenBank/DDBJ databases">
        <title>Genome assembly of Sandaracinus amylolyticus DSM 53668.</title>
        <authorList>
            <person name="Sharma G."/>
            <person name="Subramanian S."/>
        </authorList>
    </citation>
    <scope>NUCLEOTIDE SEQUENCE [LARGE SCALE GENOMIC DNA]</scope>
    <source>
        <strain evidence="5 6">DSM 53668</strain>
    </source>
</reference>
<organism evidence="5 6">
    <name type="scientific">Sandaracinus amylolyticus</name>
    <dbReference type="NCBI Taxonomy" id="927083"/>
    <lineage>
        <taxon>Bacteria</taxon>
        <taxon>Pseudomonadati</taxon>
        <taxon>Myxococcota</taxon>
        <taxon>Polyangia</taxon>
        <taxon>Polyangiales</taxon>
        <taxon>Sandaracinaceae</taxon>
        <taxon>Sandaracinus</taxon>
    </lineage>
</organism>
<evidence type="ECO:0000313" key="6">
    <source>
        <dbReference type="Proteomes" id="UP000034883"/>
    </source>
</evidence>
<dbReference type="InterPro" id="IPR018060">
    <property type="entry name" value="HTH_AraC"/>
</dbReference>
<dbReference type="Gene3D" id="1.10.10.60">
    <property type="entry name" value="Homeodomain-like"/>
    <property type="match status" value="1"/>
</dbReference>